<evidence type="ECO:0000256" key="4">
    <source>
        <dbReference type="ARBA" id="ARBA00022807"/>
    </source>
</evidence>
<accession>D3UHK3</accession>
<dbReference type="SUPFAM" id="SSF54001">
    <property type="entry name" value="Cysteine proteinases"/>
    <property type="match status" value="1"/>
</dbReference>
<evidence type="ECO:0000256" key="3">
    <source>
        <dbReference type="ARBA" id="ARBA00022801"/>
    </source>
</evidence>
<evidence type="ECO:0000259" key="5">
    <source>
        <dbReference type="Pfam" id="PF00877"/>
    </source>
</evidence>
<reference evidence="9 10" key="1">
    <citation type="journal article" date="2010" name="BMC Genomics">
        <title>Comparative genomics and proteomics of Helicobacter mustelae, an ulcerogenic and carcinogenic gastric pathogen.</title>
        <authorList>
            <person name="O'Toole P.W."/>
            <person name="Snelling W.J."/>
            <person name="Canchaya C."/>
            <person name="Forde B.M."/>
            <person name="Hardie K.R."/>
            <person name="Josenhans C."/>
            <person name="Graham R.L.J."/>
            <person name="McMullan G."/>
            <person name="Parkhill J."/>
            <person name="Belda E."/>
            <person name="Bentley S.D."/>
        </authorList>
    </citation>
    <scope>NUCLEOTIDE SEQUENCE [LARGE SCALE GENOMIC DNA]</scope>
    <source>
        <strain evidence="10">ATCC 43772 / LMG 18044 / NCTC 12198 / 12198</strain>
    </source>
</reference>
<dbReference type="Pfam" id="PF12912">
    <property type="entry name" value="N_NLPC_P60"/>
    <property type="match status" value="1"/>
</dbReference>
<dbReference type="InterPro" id="IPR000064">
    <property type="entry name" value="NLP_P60_dom"/>
</dbReference>
<dbReference type="InterPro" id="IPR025606">
    <property type="entry name" value="NLPC/P60_N_dom"/>
</dbReference>
<dbReference type="PROSITE" id="PS51257">
    <property type="entry name" value="PROKAR_LIPOPROTEIN"/>
    <property type="match status" value="1"/>
</dbReference>
<dbReference type="Gene3D" id="3.90.1720.10">
    <property type="entry name" value="endopeptidase domain like (from Nostoc punctiforme)"/>
    <property type="match status" value="1"/>
</dbReference>
<keyword evidence="10" id="KW-1185">Reference proteome</keyword>
<dbReference type="InterPro" id="IPR027017">
    <property type="entry name" value="P60_peptidase_YkfC"/>
</dbReference>
<feature type="domain" description="NlpC/P60" evidence="5">
    <location>
        <begin position="291"/>
        <end position="373"/>
    </location>
</feature>
<protein>
    <submittedName>
        <fullName evidence="9">Putative lipoprotein</fullName>
    </submittedName>
</protein>
<gene>
    <name evidence="9" type="ordered locus">HMU07180</name>
</gene>
<keyword evidence="9" id="KW-0449">Lipoprotein</keyword>
<dbReference type="InterPro" id="IPR038765">
    <property type="entry name" value="Papain-like_cys_pep_sf"/>
</dbReference>
<evidence type="ECO:0000259" key="6">
    <source>
        <dbReference type="Pfam" id="PF12912"/>
    </source>
</evidence>
<dbReference type="eggNOG" id="COG0791">
    <property type="taxonomic scope" value="Bacteria"/>
</dbReference>
<keyword evidence="2" id="KW-0645">Protease</keyword>
<dbReference type="Proteomes" id="UP000001522">
    <property type="component" value="Chromosome"/>
</dbReference>
<dbReference type="PIRSF" id="PIRSF019015">
    <property type="entry name" value="P60_peptidase_YkfC"/>
    <property type="match status" value="1"/>
</dbReference>
<dbReference type="KEGG" id="hms:HMU07180"/>
<sequence>MLRFGSVFGLLFFLFLLGCSHKLQVTTPTLPQDVNHYLTHQMSLGLPMPPNIQDILAKKYLEQWYSPWSSAPNPKRSEVFWVAPSLKKIQSYGPNLKPYPPEEIQKIYDSMDMGHYPSAKIKAIITEDTAVRAVPSSLPRYKSQTNFPFDRWQNSLIFQGTPVLITHYNLTRDWAHIQSSFVYGWVKVSQLAKITDKDEKFLTTKKSYIIPNRDHIPIYDEHKDFLAMARMGEIFPIEEENKDHYAIALVYRRGDGSVGFKRAMVDKKDFSLFPKKLDAENMAKIIDSMMGQFYAWGGKLDSRDCSAFIRDSFANFGIYLPRNSAAQAKYPGNMVDLKSMTPKQKEQYILKNATPFATLLWLKGHIMLYLGEHEGRAVVAHSIWSVTSEKNFVKSENLFGSVVITTLVPAKNGIFSKQKTLLDRVLGMSDIYAYVLNLGEEKK</sequence>
<comment type="similarity">
    <text evidence="1">Belongs to the peptidase C40 family.</text>
</comment>
<dbReference type="HOGENOM" id="CLU_028171_1_0_7"/>
<proteinExistence type="inferred from homology"/>
<keyword evidence="3" id="KW-0378">Hydrolase</keyword>
<evidence type="ECO:0000313" key="10">
    <source>
        <dbReference type="Proteomes" id="UP000001522"/>
    </source>
</evidence>
<evidence type="ECO:0000259" key="8">
    <source>
        <dbReference type="Pfam" id="PF12914"/>
    </source>
</evidence>
<dbReference type="RefSeq" id="WP_013023053.1">
    <property type="nucleotide sequence ID" value="NC_013949.1"/>
</dbReference>
<dbReference type="InterPro" id="IPR039439">
    <property type="entry name" value="SH3b1_dom"/>
</dbReference>
<dbReference type="InterPro" id="IPR026864">
    <property type="entry name" value="SH3b2-type_SH3"/>
</dbReference>
<dbReference type="GO" id="GO:0006508">
    <property type="term" value="P:proteolysis"/>
    <property type="evidence" value="ECO:0007669"/>
    <property type="project" value="UniProtKB-KW"/>
</dbReference>
<dbReference type="EMBL" id="FN555004">
    <property type="protein sequence ID" value="CBG39975.1"/>
    <property type="molecule type" value="Genomic_DNA"/>
</dbReference>
<name>D3UHK3_HELM1</name>
<dbReference type="STRING" id="679897.HMU07180"/>
<evidence type="ECO:0000259" key="7">
    <source>
        <dbReference type="Pfam" id="PF12913"/>
    </source>
</evidence>
<feature type="domain" description="SH3b2-type SH3" evidence="8">
    <location>
        <begin position="205"/>
        <end position="239"/>
    </location>
</feature>
<dbReference type="Pfam" id="PF12914">
    <property type="entry name" value="SH3_7"/>
    <property type="match status" value="1"/>
</dbReference>
<dbReference type="Pfam" id="PF12913">
    <property type="entry name" value="SH3_6"/>
    <property type="match status" value="1"/>
</dbReference>
<dbReference type="GO" id="GO:0008234">
    <property type="term" value="F:cysteine-type peptidase activity"/>
    <property type="evidence" value="ECO:0007669"/>
    <property type="project" value="UniProtKB-KW"/>
</dbReference>
<feature type="domain" description="NLPC/P60 N-terminal" evidence="6">
    <location>
        <begin position="9"/>
        <end position="116"/>
    </location>
</feature>
<evidence type="ECO:0000256" key="1">
    <source>
        <dbReference type="ARBA" id="ARBA00007074"/>
    </source>
</evidence>
<evidence type="ECO:0000256" key="2">
    <source>
        <dbReference type="ARBA" id="ARBA00022670"/>
    </source>
</evidence>
<dbReference type="Pfam" id="PF00877">
    <property type="entry name" value="NLPC_P60"/>
    <property type="match status" value="1"/>
</dbReference>
<feature type="domain" description="SH3b1" evidence="7">
    <location>
        <begin position="139"/>
        <end position="187"/>
    </location>
</feature>
<organism evidence="9 10">
    <name type="scientific">Helicobacter mustelae (strain ATCC 43772 / CCUG 25715 / CIP 103759 / LMG 18044 / NCTC 12198 / R85-136P)</name>
    <name type="common">Campylobacter mustelae</name>
    <dbReference type="NCBI Taxonomy" id="679897"/>
    <lineage>
        <taxon>Bacteria</taxon>
        <taxon>Pseudomonadati</taxon>
        <taxon>Campylobacterota</taxon>
        <taxon>Epsilonproteobacteria</taxon>
        <taxon>Campylobacterales</taxon>
        <taxon>Helicobacteraceae</taxon>
        <taxon>Helicobacter</taxon>
    </lineage>
</organism>
<keyword evidence="4" id="KW-0788">Thiol protease</keyword>
<dbReference type="AlphaFoldDB" id="D3UHK3"/>
<evidence type="ECO:0000313" key="9">
    <source>
        <dbReference type="EMBL" id="CBG39975.1"/>
    </source>
</evidence>